<accession>A0ABC8TS15</accession>
<dbReference type="EMBL" id="CAUOFW020005336">
    <property type="protein sequence ID" value="CAK9169649.1"/>
    <property type="molecule type" value="Genomic_DNA"/>
</dbReference>
<organism evidence="1 2">
    <name type="scientific">Ilex paraguariensis</name>
    <name type="common">yerba mate</name>
    <dbReference type="NCBI Taxonomy" id="185542"/>
    <lineage>
        <taxon>Eukaryota</taxon>
        <taxon>Viridiplantae</taxon>
        <taxon>Streptophyta</taxon>
        <taxon>Embryophyta</taxon>
        <taxon>Tracheophyta</taxon>
        <taxon>Spermatophyta</taxon>
        <taxon>Magnoliopsida</taxon>
        <taxon>eudicotyledons</taxon>
        <taxon>Gunneridae</taxon>
        <taxon>Pentapetalae</taxon>
        <taxon>asterids</taxon>
        <taxon>campanulids</taxon>
        <taxon>Aquifoliales</taxon>
        <taxon>Aquifoliaceae</taxon>
        <taxon>Ilex</taxon>
    </lineage>
</organism>
<dbReference type="AlphaFoldDB" id="A0ABC8TS15"/>
<reference evidence="1 2" key="1">
    <citation type="submission" date="2024-02" db="EMBL/GenBank/DDBJ databases">
        <authorList>
            <person name="Vignale AGUSTIN F."/>
            <person name="Sosa J E."/>
            <person name="Modenutti C."/>
        </authorList>
    </citation>
    <scope>NUCLEOTIDE SEQUENCE [LARGE SCALE GENOMIC DNA]</scope>
</reference>
<protein>
    <submittedName>
        <fullName evidence="1">Uncharacterized protein</fullName>
    </submittedName>
</protein>
<gene>
    <name evidence="1" type="ORF">ILEXP_LOCUS39118</name>
</gene>
<sequence length="154" mass="16871">MEEIVPKGVTMSLGFCDAMDFFAAGVVNCVVMHGFNDDEIYDFIDPSKACNSKCPMGTTKKVWKQKTPLEKGKEMVIDPAIAERSQEQNQENLYKCSTSSNVPHLTLLESPQQSQEEILAPTGNVVIQSSPTLKAPVNIATCKKFASLVVDLSK</sequence>
<evidence type="ECO:0000313" key="1">
    <source>
        <dbReference type="EMBL" id="CAK9169649.1"/>
    </source>
</evidence>
<dbReference type="Proteomes" id="UP001642360">
    <property type="component" value="Unassembled WGS sequence"/>
</dbReference>
<proteinExistence type="predicted"/>
<keyword evidence="2" id="KW-1185">Reference proteome</keyword>
<evidence type="ECO:0000313" key="2">
    <source>
        <dbReference type="Proteomes" id="UP001642360"/>
    </source>
</evidence>
<name>A0ABC8TS15_9AQUA</name>
<comment type="caution">
    <text evidence="1">The sequence shown here is derived from an EMBL/GenBank/DDBJ whole genome shotgun (WGS) entry which is preliminary data.</text>
</comment>